<dbReference type="PANTHER" id="PTHR21600:SF44">
    <property type="entry name" value="RIBOSOMAL LARGE SUBUNIT PSEUDOURIDINE SYNTHASE D"/>
    <property type="match status" value="1"/>
</dbReference>
<dbReference type="GO" id="GO:0003723">
    <property type="term" value="F:RNA binding"/>
    <property type="evidence" value="ECO:0007669"/>
    <property type="project" value="UniProtKB-KW"/>
</dbReference>
<dbReference type="SUPFAM" id="SSF55120">
    <property type="entry name" value="Pseudouridine synthase"/>
    <property type="match status" value="1"/>
</dbReference>
<reference evidence="8" key="1">
    <citation type="submission" date="2021-05" db="EMBL/GenBank/DDBJ databases">
        <title>Energy efficiency and biological interactions define the core microbiome of deep oligotrophic groundwater.</title>
        <authorList>
            <person name="Mehrshad M."/>
            <person name="Lopez-Fernandez M."/>
            <person name="Bell E."/>
            <person name="Bernier-Latmani R."/>
            <person name="Bertilsson S."/>
            <person name="Dopson M."/>
        </authorList>
    </citation>
    <scope>NUCLEOTIDE SEQUENCE</scope>
    <source>
        <strain evidence="8">Modern_marine.mb.64</strain>
    </source>
</reference>
<dbReference type="GO" id="GO:0000455">
    <property type="term" value="P:enzyme-directed rRNA pseudouridine synthesis"/>
    <property type="evidence" value="ECO:0007669"/>
    <property type="project" value="TreeGrafter"/>
</dbReference>
<evidence type="ECO:0000256" key="5">
    <source>
        <dbReference type="RuleBase" id="RU362028"/>
    </source>
</evidence>
<proteinExistence type="inferred from homology"/>
<evidence type="ECO:0000259" key="6">
    <source>
        <dbReference type="Pfam" id="PF00849"/>
    </source>
</evidence>
<dbReference type="InterPro" id="IPR036986">
    <property type="entry name" value="S4_RNA-bd_sf"/>
</dbReference>
<sequence>MKFTVQEEGTLLELLCRKLHPASRTTVRKLIQRGAVTLDGETVTRGDVSVLPEQTVEIQKQQGARTSGSTFPILYEDDHVIAVNKPAGLLSIATDKERTKTLYKGLNQYVQLRSKGRERIFIVHRLDREASGIMLFAKSLEAQERLQRGWPGTEKLYCALVEGRPPQAEGTIRNWLRENRAHKVYSCPEGPEAKLAVTHYRRIKVLPKHTLLEIRLETGRKHQIRVHLAEMGYPIVGDRRYGANQSPIRRLGLCAYSLAFDHPFSGRRVKLVIPISKAMRDFRGKR</sequence>
<evidence type="ECO:0000259" key="7">
    <source>
        <dbReference type="Pfam" id="PF01479"/>
    </source>
</evidence>
<dbReference type="Proteomes" id="UP000777784">
    <property type="component" value="Unassembled WGS sequence"/>
</dbReference>
<evidence type="ECO:0000313" key="8">
    <source>
        <dbReference type="EMBL" id="MBU2690824.1"/>
    </source>
</evidence>
<keyword evidence="2 5" id="KW-0413">Isomerase</keyword>
<dbReference type="Pfam" id="PF01479">
    <property type="entry name" value="S4"/>
    <property type="match status" value="1"/>
</dbReference>
<evidence type="ECO:0000256" key="2">
    <source>
        <dbReference type="ARBA" id="ARBA00023235"/>
    </source>
</evidence>
<evidence type="ECO:0000313" key="9">
    <source>
        <dbReference type="Proteomes" id="UP000777784"/>
    </source>
</evidence>
<dbReference type="InterPro" id="IPR006145">
    <property type="entry name" value="PsdUridine_synth_RsuA/RluA"/>
</dbReference>
<feature type="domain" description="Pseudouridine synthase RsuA/RluA-like" evidence="6">
    <location>
        <begin position="79"/>
        <end position="229"/>
    </location>
</feature>
<dbReference type="AlphaFoldDB" id="A0A948RW96"/>
<comment type="caution">
    <text evidence="8">The sequence shown here is derived from an EMBL/GenBank/DDBJ whole genome shotgun (WGS) entry which is preliminary data.</text>
</comment>
<feature type="active site" evidence="3">
    <location>
        <position position="127"/>
    </location>
</feature>
<dbReference type="CDD" id="cd00165">
    <property type="entry name" value="S4"/>
    <property type="match status" value="1"/>
</dbReference>
<comment type="catalytic activity">
    <reaction evidence="5">
        <text>a uridine in RNA = a pseudouridine in RNA</text>
        <dbReference type="Rhea" id="RHEA:48348"/>
        <dbReference type="Rhea" id="RHEA-COMP:12068"/>
        <dbReference type="Rhea" id="RHEA-COMP:12069"/>
        <dbReference type="ChEBI" id="CHEBI:65314"/>
        <dbReference type="ChEBI" id="CHEBI:65315"/>
    </reaction>
</comment>
<name>A0A948RW96_UNCEI</name>
<evidence type="ECO:0000256" key="1">
    <source>
        <dbReference type="ARBA" id="ARBA00010876"/>
    </source>
</evidence>
<dbReference type="InterPro" id="IPR002942">
    <property type="entry name" value="S4_RNA-bd"/>
</dbReference>
<dbReference type="SUPFAM" id="SSF55174">
    <property type="entry name" value="Alpha-L RNA-binding motif"/>
    <property type="match status" value="1"/>
</dbReference>
<dbReference type="EC" id="5.4.99.-" evidence="5"/>
<evidence type="ECO:0000256" key="4">
    <source>
        <dbReference type="PROSITE-ProRule" id="PRU00182"/>
    </source>
</evidence>
<protein>
    <recommendedName>
        <fullName evidence="5">Pseudouridine synthase</fullName>
        <ecNumber evidence="5">5.4.99.-</ecNumber>
    </recommendedName>
</protein>
<dbReference type="PROSITE" id="PS50889">
    <property type="entry name" value="S4"/>
    <property type="match status" value="1"/>
</dbReference>
<comment type="function">
    <text evidence="5">Responsible for synthesis of pseudouridine from uracil.</text>
</comment>
<dbReference type="InterPro" id="IPR020103">
    <property type="entry name" value="PsdUridine_synth_cat_dom_sf"/>
</dbReference>
<dbReference type="InterPro" id="IPR050188">
    <property type="entry name" value="RluA_PseudoU_synthase"/>
</dbReference>
<dbReference type="CDD" id="cd02869">
    <property type="entry name" value="PseudoU_synth_RluA_like"/>
    <property type="match status" value="1"/>
</dbReference>
<gene>
    <name evidence="8" type="ORF">KJ970_07825</name>
</gene>
<evidence type="ECO:0000256" key="3">
    <source>
        <dbReference type="PIRSR" id="PIRSR606225-1"/>
    </source>
</evidence>
<comment type="similarity">
    <text evidence="1 5">Belongs to the pseudouridine synthase RluA family.</text>
</comment>
<dbReference type="GO" id="GO:0120159">
    <property type="term" value="F:rRNA pseudouridine synthase activity"/>
    <property type="evidence" value="ECO:0007669"/>
    <property type="project" value="UniProtKB-ARBA"/>
</dbReference>
<dbReference type="Gene3D" id="3.10.290.10">
    <property type="entry name" value="RNA-binding S4 domain"/>
    <property type="match status" value="1"/>
</dbReference>
<dbReference type="EMBL" id="JAHJDP010000037">
    <property type="protein sequence ID" value="MBU2690824.1"/>
    <property type="molecule type" value="Genomic_DNA"/>
</dbReference>
<dbReference type="Gene3D" id="3.30.2350.10">
    <property type="entry name" value="Pseudouridine synthase"/>
    <property type="match status" value="1"/>
</dbReference>
<feature type="domain" description="RNA-binding S4" evidence="7">
    <location>
        <begin position="15"/>
        <end position="52"/>
    </location>
</feature>
<keyword evidence="4" id="KW-0694">RNA-binding</keyword>
<organism evidence="8 9">
    <name type="scientific">Eiseniibacteriota bacterium</name>
    <dbReference type="NCBI Taxonomy" id="2212470"/>
    <lineage>
        <taxon>Bacteria</taxon>
        <taxon>Candidatus Eiseniibacteriota</taxon>
    </lineage>
</organism>
<dbReference type="NCBIfam" id="TIGR00005">
    <property type="entry name" value="rluA_subfam"/>
    <property type="match status" value="1"/>
</dbReference>
<accession>A0A948RW96</accession>
<dbReference type="PANTHER" id="PTHR21600">
    <property type="entry name" value="MITOCHONDRIAL RNA PSEUDOURIDINE SYNTHASE"/>
    <property type="match status" value="1"/>
</dbReference>
<dbReference type="Pfam" id="PF00849">
    <property type="entry name" value="PseudoU_synth_2"/>
    <property type="match status" value="1"/>
</dbReference>
<dbReference type="InterPro" id="IPR006225">
    <property type="entry name" value="PsdUridine_synth_RluC/D"/>
</dbReference>